<keyword evidence="16" id="KW-0508">mRNA splicing</keyword>
<dbReference type="STRING" id="29655.A0A0K9PI06"/>
<sequence>MGSKAPSTLDSSSRSLHRYSFEEINCEDAVVEEYTDEKTHYSHRHHHHRRRHHHRLNHSKKDVKEVVPYQQVEAVDNEMEEGEILEEEDRGFLHDAVLDVPDDVVAKGGDVRPSDEVCIFPNNNDMMSVGERQVSKNTNDMEDGEINQGGNFRTVGVLVNSNEDHGRKVLHDKPIRSVSPMEVSLNENGQTNSISKDLIHDVKSRSSQSQESELSSKRKRRDESDCLSSEYDFEGNKLQRRSESSDANRKQIYDKKSTSLEIRRKNNKESKLSSSRRKHLDETNCEGSSKSGTYLREQSYERDQLTSHRNSSDSHDNAKSYLYYHERGDLHNKLDQLDLRSRKEKDKLYRTERERSSSVHRGHDGWEDRHDGLRRNKDRERDRRRERNSIDCSRVRGVYLECEKDRTGAKDLSKEKKGVRDDSRDRHQDRKRESLRERELDSSKRMTRESVRDYESRDSSRLRPSESDYYKDRKKFKESSKESTLVKRDHTDIKEKKPREENEEYYQEKIEQQLAMQEEEDPEKIIEESRRRRQAILEKYNKQKVQSNVEPPSKNQYRDISDVDSAFSIGKLLPQNGNSTLEKEDTSDPSHDTLKCERSSDMFCDDIFGESPASARKVGKEESFPIVRNGLHDNWDDAEGYYSYRFGEVIGGHYEVIAAHGKGVFSSVVRAKDLKAGKNELQEVAIKIIRNNDTMYKAGMEELVILKKLAGADPEDKRHCKFGRNIGLKLTAVRAYAKQLFIALKHLRNCGVLHCDIKPDNMLVNEAKNVFKLCDFGNAMFAGKNEITPYLVSRFYRSPEIILGLLYDHPMDMWSVGCCLFELYNGKVLFPGPTNNDMLRLHMELKGTFPKKMLRKAAFTDQHFDRDLNFCATEEDPVTKKAVKRLLLNVKPKDMGAILSGFPEEDPKLLGHFKDLLDRIFVLDPEKRLTVSQALSHPFITGK</sequence>
<feature type="region of interest" description="Disordered" evidence="22">
    <location>
        <begin position="347"/>
        <end position="387"/>
    </location>
</feature>
<evidence type="ECO:0000313" key="24">
    <source>
        <dbReference type="EMBL" id="KMZ67870.1"/>
    </source>
</evidence>
<evidence type="ECO:0000256" key="7">
    <source>
        <dbReference type="ARBA" id="ARBA00022553"/>
    </source>
</evidence>
<keyword evidence="11" id="KW-0547">Nucleotide-binding</keyword>
<dbReference type="GO" id="GO:0005524">
    <property type="term" value="F:ATP binding"/>
    <property type="evidence" value="ECO:0007669"/>
    <property type="project" value="UniProtKB-KW"/>
</dbReference>
<dbReference type="Gene3D" id="3.30.200.20">
    <property type="entry name" value="Phosphorylase Kinase, domain 1"/>
    <property type="match status" value="1"/>
</dbReference>
<feature type="compositionally biased region" description="Basic and acidic residues" evidence="22">
    <location>
        <begin position="298"/>
        <end position="317"/>
    </location>
</feature>
<keyword evidence="6" id="KW-0723">Serine/threonine-protein kinase</keyword>
<dbReference type="EMBL" id="LFYR01000879">
    <property type="protein sequence ID" value="KMZ67870.1"/>
    <property type="molecule type" value="Genomic_DNA"/>
</dbReference>
<feature type="domain" description="Protein kinase" evidence="23">
    <location>
        <begin position="654"/>
        <end position="940"/>
    </location>
</feature>
<keyword evidence="9" id="KW-0808">Transferase</keyword>
<comment type="caution">
    <text evidence="24">The sequence shown here is derived from an EMBL/GenBank/DDBJ whole genome shotgun (WGS) entry which is preliminary data.</text>
</comment>
<dbReference type="Pfam" id="PF00069">
    <property type="entry name" value="Pkinase"/>
    <property type="match status" value="1"/>
</dbReference>
<dbReference type="FunFam" id="1.10.510.10:FF:000078">
    <property type="entry name" value="Serine/threonine-protein kinase PRP4 homolog"/>
    <property type="match status" value="1"/>
</dbReference>
<dbReference type="AlphaFoldDB" id="A0A0K9PI06"/>
<dbReference type="FunFam" id="3.30.200.20:FF:000123">
    <property type="entry name" value="serine/threonine-protein kinase PRP4 homolog"/>
    <property type="match status" value="1"/>
</dbReference>
<keyword evidence="17" id="KW-0539">Nucleus</keyword>
<dbReference type="SMART" id="SM00220">
    <property type="entry name" value="S_TKc"/>
    <property type="match status" value="1"/>
</dbReference>
<evidence type="ECO:0000256" key="19">
    <source>
        <dbReference type="ARBA" id="ARBA00023637"/>
    </source>
</evidence>
<dbReference type="GO" id="GO:0045292">
    <property type="term" value="P:mRNA cis splicing, via spliceosome"/>
    <property type="evidence" value="ECO:0007669"/>
    <property type="project" value="InterPro"/>
</dbReference>
<dbReference type="GO" id="GO:0005694">
    <property type="term" value="C:chromosome"/>
    <property type="evidence" value="ECO:0007669"/>
    <property type="project" value="UniProtKB-SubCell"/>
</dbReference>
<evidence type="ECO:0000256" key="18">
    <source>
        <dbReference type="ARBA" id="ARBA00023596"/>
    </source>
</evidence>
<evidence type="ECO:0000256" key="8">
    <source>
        <dbReference type="ARBA" id="ARBA00022664"/>
    </source>
</evidence>
<keyword evidence="10" id="KW-0747">Spliceosome</keyword>
<comment type="similarity">
    <text evidence="18">Belongs to the protein kinase superfamily. CMGC Ser/Thr protein kinase family.</text>
</comment>
<evidence type="ECO:0000256" key="13">
    <source>
        <dbReference type="ARBA" id="ARBA00022840"/>
    </source>
</evidence>
<dbReference type="GO" id="GO:0004674">
    <property type="term" value="F:protein serine/threonine kinase activity"/>
    <property type="evidence" value="ECO:0000318"/>
    <property type="project" value="GO_Central"/>
</dbReference>
<evidence type="ECO:0000256" key="5">
    <source>
        <dbReference type="ARBA" id="ARBA00022499"/>
    </source>
</evidence>
<keyword evidence="8" id="KW-0507">mRNA processing</keyword>
<keyword evidence="15" id="KW-0007">Acetylation</keyword>
<evidence type="ECO:0000256" key="12">
    <source>
        <dbReference type="ARBA" id="ARBA00022777"/>
    </source>
</evidence>
<dbReference type="InterPro" id="IPR044092">
    <property type="entry name" value="STKc_PRP4"/>
</dbReference>
<organism evidence="24 25">
    <name type="scientific">Zostera marina</name>
    <name type="common">Eelgrass</name>
    <dbReference type="NCBI Taxonomy" id="29655"/>
    <lineage>
        <taxon>Eukaryota</taxon>
        <taxon>Viridiplantae</taxon>
        <taxon>Streptophyta</taxon>
        <taxon>Embryophyta</taxon>
        <taxon>Tracheophyta</taxon>
        <taxon>Spermatophyta</taxon>
        <taxon>Magnoliopsida</taxon>
        <taxon>Liliopsida</taxon>
        <taxon>Zosteraceae</taxon>
        <taxon>Zostera</taxon>
    </lineage>
</organism>
<dbReference type="CDD" id="cd14135">
    <property type="entry name" value="STKc_PRP4"/>
    <property type="match status" value="1"/>
</dbReference>
<evidence type="ECO:0000256" key="2">
    <source>
        <dbReference type="ARBA" id="ARBA00004286"/>
    </source>
</evidence>
<evidence type="ECO:0000256" key="14">
    <source>
        <dbReference type="ARBA" id="ARBA00022843"/>
    </source>
</evidence>
<evidence type="ECO:0000256" key="15">
    <source>
        <dbReference type="ARBA" id="ARBA00022990"/>
    </source>
</evidence>
<evidence type="ECO:0000256" key="9">
    <source>
        <dbReference type="ARBA" id="ARBA00022679"/>
    </source>
</evidence>
<comment type="subcellular location">
    <subcellularLocation>
        <location evidence="2">Chromosome</location>
    </subcellularLocation>
    <subcellularLocation>
        <location evidence="1">Nucleus</location>
    </subcellularLocation>
</comment>
<evidence type="ECO:0000256" key="4">
    <source>
        <dbReference type="ARBA" id="ARBA00022454"/>
    </source>
</evidence>
<feature type="region of interest" description="Disordered" evidence="22">
    <location>
        <begin position="164"/>
        <end position="317"/>
    </location>
</feature>
<evidence type="ECO:0000256" key="16">
    <source>
        <dbReference type="ARBA" id="ARBA00023187"/>
    </source>
</evidence>
<keyword evidence="7" id="KW-0597">Phosphoprotein</keyword>
<dbReference type="InterPro" id="IPR011009">
    <property type="entry name" value="Kinase-like_dom_sf"/>
</dbReference>
<keyword evidence="5" id="KW-1017">Isopeptide bond</keyword>
<dbReference type="InterPro" id="IPR008271">
    <property type="entry name" value="Ser/Thr_kinase_AS"/>
</dbReference>
<feature type="compositionally biased region" description="Polar residues" evidence="22">
    <location>
        <begin position="185"/>
        <end position="195"/>
    </location>
</feature>
<feature type="compositionally biased region" description="Basic and acidic residues" evidence="22">
    <location>
        <begin position="581"/>
        <end position="593"/>
    </location>
</feature>
<dbReference type="PROSITE" id="PS00108">
    <property type="entry name" value="PROTEIN_KINASE_ST"/>
    <property type="match status" value="1"/>
</dbReference>
<comment type="subunit">
    <text evidence="21">Interacts with CLK1 C-terminus. Associates with the U5 snRNP and NCOR1 deacetylase complexes. Identified in the spliceosome C complex.</text>
</comment>
<dbReference type="Gene3D" id="1.10.510.10">
    <property type="entry name" value="Transferase(Phosphotransferase) domain 1"/>
    <property type="match status" value="1"/>
</dbReference>
<feature type="compositionally biased region" description="Basic and acidic residues" evidence="22">
    <location>
        <begin position="234"/>
        <end position="271"/>
    </location>
</feature>
<dbReference type="EC" id="2.7.11.1" evidence="3"/>
<evidence type="ECO:0000256" key="11">
    <source>
        <dbReference type="ARBA" id="ARBA00022741"/>
    </source>
</evidence>
<evidence type="ECO:0000256" key="17">
    <source>
        <dbReference type="ARBA" id="ARBA00023242"/>
    </source>
</evidence>
<keyword evidence="13" id="KW-0067">ATP-binding</keyword>
<feature type="region of interest" description="Disordered" evidence="22">
    <location>
        <begin position="408"/>
        <end position="506"/>
    </location>
</feature>
<gene>
    <name evidence="24" type="ORF">ZOSMA_255G00070</name>
</gene>
<accession>A0A0K9PI06</accession>
<protein>
    <recommendedName>
        <fullName evidence="19">Serine/threonine-protein kinase PRP4 homolog</fullName>
        <ecNumber evidence="3">2.7.11.1</ecNumber>
    </recommendedName>
    <alternativeName>
        <fullName evidence="20">PRP4 pre-mRNA-processing factor 4 homolog</fullName>
    </alternativeName>
</protein>
<dbReference type="GO" id="GO:0005681">
    <property type="term" value="C:spliceosomal complex"/>
    <property type="evidence" value="ECO:0007669"/>
    <property type="project" value="UniProtKB-KW"/>
</dbReference>
<name>A0A0K9PI06_ZOSMR</name>
<dbReference type="OrthoDB" id="3967at2759"/>
<dbReference type="Proteomes" id="UP000036987">
    <property type="component" value="Unassembled WGS sequence"/>
</dbReference>
<evidence type="ECO:0000256" key="22">
    <source>
        <dbReference type="SAM" id="MobiDB-lite"/>
    </source>
</evidence>
<reference evidence="25" key="1">
    <citation type="journal article" date="2016" name="Nature">
        <title>The genome of the seagrass Zostera marina reveals angiosperm adaptation to the sea.</title>
        <authorList>
            <person name="Olsen J.L."/>
            <person name="Rouze P."/>
            <person name="Verhelst B."/>
            <person name="Lin Y.-C."/>
            <person name="Bayer T."/>
            <person name="Collen J."/>
            <person name="Dattolo E."/>
            <person name="De Paoli E."/>
            <person name="Dittami S."/>
            <person name="Maumus F."/>
            <person name="Michel G."/>
            <person name="Kersting A."/>
            <person name="Lauritano C."/>
            <person name="Lohaus R."/>
            <person name="Toepel M."/>
            <person name="Tonon T."/>
            <person name="Vanneste K."/>
            <person name="Amirebrahimi M."/>
            <person name="Brakel J."/>
            <person name="Bostroem C."/>
            <person name="Chovatia M."/>
            <person name="Grimwood J."/>
            <person name="Jenkins J.W."/>
            <person name="Jueterbock A."/>
            <person name="Mraz A."/>
            <person name="Stam W.T."/>
            <person name="Tice H."/>
            <person name="Bornberg-Bauer E."/>
            <person name="Green P.J."/>
            <person name="Pearson G.A."/>
            <person name="Procaccini G."/>
            <person name="Duarte C.M."/>
            <person name="Schmutz J."/>
            <person name="Reusch T.B.H."/>
            <person name="Van de Peer Y."/>
        </authorList>
    </citation>
    <scope>NUCLEOTIDE SEQUENCE [LARGE SCALE GENOMIC DNA]</scope>
    <source>
        <strain evidence="25">cv. Finnish</strain>
    </source>
</reference>
<dbReference type="PANTHER" id="PTHR24058">
    <property type="entry name" value="DUAL SPECIFICITY PROTEIN KINASE"/>
    <property type="match status" value="1"/>
</dbReference>
<evidence type="ECO:0000313" key="25">
    <source>
        <dbReference type="Proteomes" id="UP000036987"/>
    </source>
</evidence>
<dbReference type="PANTHER" id="PTHR24058:SF103">
    <property type="entry name" value="SERINE_THREONINE-PROTEIN KINASE PRP4 HOMOLOG"/>
    <property type="match status" value="1"/>
</dbReference>
<dbReference type="PROSITE" id="PS50011">
    <property type="entry name" value="PROTEIN_KINASE_DOM"/>
    <property type="match status" value="1"/>
</dbReference>
<dbReference type="InterPro" id="IPR050494">
    <property type="entry name" value="Ser_Thr_dual-spec_kinase"/>
</dbReference>
<evidence type="ECO:0000256" key="6">
    <source>
        <dbReference type="ARBA" id="ARBA00022527"/>
    </source>
</evidence>
<dbReference type="InterPro" id="IPR000719">
    <property type="entry name" value="Prot_kinase_dom"/>
</dbReference>
<feature type="region of interest" description="Disordered" evidence="22">
    <location>
        <begin position="573"/>
        <end position="593"/>
    </location>
</feature>
<evidence type="ECO:0000256" key="3">
    <source>
        <dbReference type="ARBA" id="ARBA00012513"/>
    </source>
</evidence>
<evidence type="ECO:0000259" key="23">
    <source>
        <dbReference type="PROSITE" id="PS50011"/>
    </source>
</evidence>
<dbReference type="SUPFAM" id="SSF56112">
    <property type="entry name" value="Protein kinase-like (PK-like)"/>
    <property type="match status" value="1"/>
</dbReference>
<keyword evidence="25" id="KW-1185">Reference proteome</keyword>
<proteinExistence type="inferred from homology"/>
<evidence type="ECO:0000256" key="1">
    <source>
        <dbReference type="ARBA" id="ARBA00004123"/>
    </source>
</evidence>
<keyword evidence="4" id="KW-0158">Chromosome</keyword>
<keyword evidence="12" id="KW-0418">Kinase</keyword>
<feature type="compositionally biased region" description="Basic and acidic residues" evidence="22">
    <location>
        <begin position="164"/>
        <end position="175"/>
    </location>
</feature>
<evidence type="ECO:0000256" key="20">
    <source>
        <dbReference type="ARBA" id="ARBA00031858"/>
    </source>
</evidence>
<evidence type="ECO:0000256" key="10">
    <source>
        <dbReference type="ARBA" id="ARBA00022728"/>
    </source>
</evidence>
<keyword evidence="14" id="KW-0832">Ubl conjugation</keyword>
<evidence type="ECO:0000256" key="21">
    <source>
        <dbReference type="ARBA" id="ARBA00046964"/>
    </source>
</evidence>